<organism evidence="3 4">
    <name type="scientific">Celeribacter arenosi</name>
    <dbReference type="NCBI Taxonomy" id="792649"/>
    <lineage>
        <taxon>Bacteria</taxon>
        <taxon>Pseudomonadati</taxon>
        <taxon>Pseudomonadota</taxon>
        <taxon>Alphaproteobacteria</taxon>
        <taxon>Rhodobacterales</taxon>
        <taxon>Roseobacteraceae</taxon>
        <taxon>Celeribacter</taxon>
    </lineage>
</organism>
<dbReference type="Gene3D" id="3.40.190.10">
    <property type="entry name" value="Periplasmic binding protein-like II"/>
    <property type="match status" value="1"/>
</dbReference>
<gene>
    <name evidence="3" type="ORF">GCM10022404_14860</name>
</gene>
<dbReference type="Gene3D" id="3.40.190.100">
    <property type="entry name" value="Glycine betaine-binding periplasmic protein, domain 2"/>
    <property type="match status" value="1"/>
</dbReference>
<keyword evidence="1" id="KW-0732">Signal</keyword>
<proteinExistence type="predicted"/>
<evidence type="ECO:0000259" key="2">
    <source>
        <dbReference type="Pfam" id="PF04069"/>
    </source>
</evidence>
<dbReference type="Proteomes" id="UP001399917">
    <property type="component" value="Unassembled WGS sequence"/>
</dbReference>
<name>A0ABP7K600_9RHOB</name>
<comment type="caution">
    <text evidence="3">The sequence shown here is derived from an EMBL/GenBank/DDBJ whole genome shotgun (WGS) entry which is preliminary data.</text>
</comment>
<feature type="signal peptide" evidence="1">
    <location>
        <begin position="1"/>
        <end position="23"/>
    </location>
</feature>
<dbReference type="Pfam" id="PF04069">
    <property type="entry name" value="OpuAC"/>
    <property type="match status" value="1"/>
</dbReference>
<feature type="domain" description="ABC-type glycine betaine transport system substrate-binding" evidence="2">
    <location>
        <begin position="28"/>
        <end position="313"/>
    </location>
</feature>
<accession>A0ABP7K600</accession>
<evidence type="ECO:0000256" key="1">
    <source>
        <dbReference type="SAM" id="SignalP"/>
    </source>
</evidence>
<evidence type="ECO:0000313" key="4">
    <source>
        <dbReference type="Proteomes" id="UP001399917"/>
    </source>
</evidence>
<sequence length="335" mass="36210">MKFTNLLTAGGFALAATTGAAFAQECGDVSIANMNWASAELMANVDAIILEEGFDCNVELVPGATETTFASMNEKGQPDVAPELWINAVRTALEAAKAEGTLAALNGGPITGLGEGWWVTPKFAEEHPELDTVEKLLAHPEMFPYAEDESKGAFYGCPAGWGCQLVNANLFRAFDMEEKGWVLVDPGSAAGLDGSLAKAAERGDNWFGYYWSPTSIIGKYGMVMLPFEAEYAGDDNWNNCVALAEQDCDDPQPTAWIASEVNTVVTDEFMAKSGPASDYFKARVFPGEVMNGMLVYMSDNQATGEDAAYEFLIQHEEIWTQWVPAEVADKIKSAL</sequence>
<dbReference type="RefSeq" id="WP_344845807.1">
    <property type="nucleotide sequence ID" value="NZ_BAABDF010000006.1"/>
</dbReference>
<protein>
    <submittedName>
        <fullName evidence="3">ABC transporter substrate-binding protein</fullName>
    </submittedName>
</protein>
<dbReference type="InterPro" id="IPR007210">
    <property type="entry name" value="ABC_Gly_betaine_transp_sub-bd"/>
</dbReference>
<dbReference type="SUPFAM" id="SSF53850">
    <property type="entry name" value="Periplasmic binding protein-like II"/>
    <property type="match status" value="1"/>
</dbReference>
<dbReference type="EMBL" id="BAABDF010000006">
    <property type="protein sequence ID" value="GAA3865594.1"/>
    <property type="molecule type" value="Genomic_DNA"/>
</dbReference>
<reference evidence="4" key="1">
    <citation type="journal article" date="2019" name="Int. J. Syst. Evol. Microbiol.">
        <title>The Global Catalogue of Microorganisms (GCM) 10K type strain sequencing project: providing services to taxonomists for standard genome sequencing and annotation.</title>
        <authorList>
            <consortium name="The Broad Institute Genomics Platform"/>
            <consortium name="The Broad Institute Genome Sequencing Center for Infectious Disease"/>
            <person name="Wu L."/>
            <person name="Ma J."/>
        </authorList>
    </citation>
    <scope>NUCLEOTIDE SEQUENCE [LARGE SCALE GENOMIC DNA]</scope>
    <source>
        <strain evidence="4">JCM 17190</strain>
    </source>
</reference>
<feature type="chain" id="PRO_5045355310" evidence="1">
    <location>
        <begin position="24"/>
        <end position="335"/>
    </location>
</feature>
<evidence type="ECO:0000313" key="3">
    <source>
        <dbReference type="EMBL" id="GAA3865594.1"/>
    </source>
</evidence>
<keyword evidence="4" id="KW-1185">Reference proteome</keyword>